<evidence type="ECO:0000256" key="4">
    <source>
        <dbReference type="ARBA" id="ARBA00022723"/>
    </source>
</evidence>
<dbReference type="PANTHER" id="PTHR22993:SF9">
    <property type="entry name" value="FORMAMIDOPYRIMIDINE-DNA GLYCOSYLASE"/>
    <property type="match status" value="1"/>
</dbReference>
<protein>
    <submittedName>
        <fullName evidence="17">Unannotated protein</fullName>
    </submittedName>
</protein>
<evidence type="ECO:0000259" key="15">
    <source>
        <dbReference type="PROSITE" id="PS51068"/>
    </source>
</evidence>
<dbReference type="InterPro" id="IPR035937">
    <property type="entry name" value="FPG_N"/>
</dbReference>
<evidence type="ECO:0000256" key="13">
    <source>
        <dbReference type="ARBA" id="ARBA00023295"/>
    </source>
</evidence>
<feature type="domain" description="Formamidopyrimidine-DNA glycosylase catalytic" evidence="15">
    <location>
        <begin position="2"/>
        <end position="123"/>
    </location>
</feature>
<keyword evidence="11" id="KW-0456">Lyase</keyword>
<dbReference type="PROSITE" id="PS51066">
    <property type="entry name" value="ZF_FPG_2"/>
    <property type="match status" value="1"/>
</dbReference>
<dbReference type="InterPro" id="IPR010663">
    <property type="entry name" value="Znf_FPG/IleRS"/>
</dbReference>
<keyword evidence="8" id="KW-0862">Zinc</keyword>
<dbReference type="Pfam" id="PF06827">
    <property type="entry name" value="zf-FPG_IleRS"/>
    <property type="match status" value="1"/>
</dbReference>
<evidence type="ECO:0000256" key="1">
    <source>
        <dbReference type="ARBA" id="ARBA00001668"/>
    </source>
</evidence>
<evidence type="ECO:0000256" key="7">
    <source>
        <dbReference type="ARBA" id="ARBA00022801"/>
    </source>
</evidence>
<evidence type="ECO:0000256" key="12">
    <source>
        <dbReference type="ARBA" id="ARBA00023268"/>
    </source>
</evidence>
<dbReference type="SMART" id="SM01232">
    <property type="entry name" value="H2TH"/>
    <property type="match status" value="1"/>
</dbReference>
<dbReference type="Gene3D" id="1.10.8.50">
    <property type="match status" value="1"/>
</dbReference>
<keyword evidence="6" id="KW-0863">Zinc-finger</keyword>
<evidence type="ECO:0000256" key="8">
    <source>
        <dbReference type="ARBA" id="ARBA00022833"/>
    </source>
</evidence>
<dbReference type="EMBL" id="CAFBOZ010000202">
    <property type="protein sequence ID" value="CAB5013761.1"/>
    <property type="molecule type" value="Genomic_DNA"/>
</dbReference>
<organism evidence="17">
    <name type="scientific">freshwater metagenome</name>
    <dbReference type="NCBI Taxonomy" id="449393"/>
    <lineage>
        <taxon>unclassified sequences</taxon>
        <taxon>metagenomes</taxon>
        <taxon>ecological metagenomes</taxon>
    </lineage>
</organism>
<dbReference type="SMART" id="SM00898">
    <property type="entry name" value="Fapy_DNA_glyco"/>
    <property type="match status" value="1"/>
</dbReference>
<dbReference type="SUPFAM" id="SSF46946">
    <property type="entry name" value="S13-like H2TH domain"/>
    <property type="match status" value="1"/>
</dbReference>
<evidence type="ECO:0000313" key="17">
    <source>
        <dbReference type="EMBL" id="CAB5013761.1"/>
    </source>
</evidence>
<evidence type="ECO:0000256" key="2">
    <source>
        <dbReference type="ARBA" id="ARBA00001947"/>
    </source>
</evidence>
<evidence type="ECO:0000256" key="3">
    <source>
        <dbReference type="ARBA" id="ARBA00009409"/>
    </source>
</evidence>
<dbReference type="Pfam" id="PF01149">
    <property type="entry name" value="Fapy_DNA_glyco"/>
    <property type="match status" value="1"/>
</dbReference>
<proteinExistence type="inferred from homology"/>
<evidence type="ECO:0000256" key="6">
    <source>
        <dbReference type="ARBA" id="ARBA00022771"/>
    </source>
</evidence>
<evidence type="ECO:0000256" key="5">
    <source>
        <dbReference type="ARBA" id="ARBA00022763"/>
    </source>
</evidence>
<reference evidence="17" key="1">
    <citation type="submission" date="2020-05" db="EMBL/GenBank/DDBJ databases">
        <authorList>
            <person name="Chiriac C."/>
            <person name="Salcher M."/>
            <person name="Ghai R."/>
            <person name="Kavagutti S V."/>
        </authorList>
    </citation>
    <scope>NUCLEOTIDE SEQUENCE</scope>
</reference>
<keyword evidence="5" id="KW-0227">DNA damage</keyword>
<evidence type="ECO:0000256" key="10">
    <source>
        <dbReference type="ARBA" id="ARBA00023204"/>
    </source>
</evidence>
<dbReference type="EMBL" id="CAFBNF010000007">
    <property type="protein sequence ID" value="CAB4929379.1"/>
    <property type="molecule type" value="Genomic_DNA"/>
</dbReference>
<dbReference type="GO" id="GO:0034039">
    <property type="term" value="F:8-oxo-7,8-dihydroguanine DNA N-glycosylase activity"/>
    <property type="evidence" value="ECO:0007669"/>
    <property type="project" value="TreeGrafter"/>
</dbReference>
<keyword evidence="9" id="KW-0238">DNA-binding</keyword>
<dbReference type="Pfam" id="PF06831">
    <property type="entry name" value="H2TH"/>
    <property type="match status" value="1"/>
</dbReference>
<dbReference type="Gene3D" id="3.20.190.10">
    <property type="entry name" value="MutM-like, N-terminal"/>
    <property type="match status" value="1"/>
</dbReference>
<dbReference type="PANTHER" id="PTHR22993">
    <property type="entry name" value="FORMAMIDOPYRIMIDINE-DNA GLYCOSYLASE"/>
    <property type="match status" value="1"/>
</dbReference>
<keyword evidence="7" id="KW-0378">Hydrolase</keyword>
<dbReference type="InterPro" id="IPR000214">
    <property type="entry name" value="Znf_DNA_glyclase/AP_lyase"/>
</dbReference>
<dbReference type="GO" id="GO:0006284">
    <property type="term" value="P:base-excision repair"/>
    <property type="evidence" value="ECO:0007669"/>
    <property type="project" value="InterPro"/>
</dbReference>
<dbReference type="CDD" id="cd08973">
    <property type="entry name" value="BaFpgNei_N_1"/>
    <property type="match status" value="1"/>
</dbReference>
<evidence type="ECO:0000313" key="16">
    <source>
        <dbReference type="EMBL" id="CAB4929379.1"/>
    </source>
</evidence>
<dbReference type="InterPro" id="IPR015886">
    <property type="entry name" value="H2TH_FPG"/>
</dbReference>
<dbReference type="SUPFAM" id="SSF81624">
    <property type="entry name" value="N-terminal domain of MutM-like DNA repair proteins"/>
    <property type="match status" value="1"/>
</dbReference>
<dbReference type="GO" id="GO:0003906">
    <property type="term" value="F:DNA-(apurinic or apyrimidinic site) endonuclease activity"/>
    <property type="evidence" value="ECO:0007669"/>
    <property type="project" value="InterPro"/>
</dbReference>
<evidence type="ECO:0000256" key="11">
    <source>
        <dbReference type="ARBA" id="ARBA00023239"/>
    </source>
</evidence>
<keyword evidence="4" id="KW-0479">Metal-binding</keyword>
<dbReference type="InterPro" id="IPR012319">
    <property type="entry name" value="FPG_cat"/>
</dbReference>
<sequence length="296" mass="31758">MPELPEVEAIATFLDEKILGTRVARLDLASIAALKTFAPPLADLEGRIVTAIRRRGKFLVLEAASDESAVSLVVHLARAGWLQWRDDVPTGPVRPGKGPLALRAQFVTVDGELCGGFDITEAGTRKGLALWVVSEAMQVPRLASLGPEPLDESFSTESLAEILSAAGRHQVKGVLRDQSLIAGIGNAYSDEVLHVARLSPFTPCSSLTPDSIALLHRAIQSTLSDAIERSVGQRPALLKSEKRAGMRVHGRTGESCPVCGDVVREVSFADSSLQYCATCQTDGKPLADRRLSKFIK</sequence>
<dbReference type="PROSITE" id="PS51068">
    <property type="entry name" value="FPG_CAT"/>
    <property type="match status" value="1"/>
</dbReference>
<accession>A0A6J7Q9V0</accession>
<keyword evidence="12" id="KW-0511">Multifunctional enzyme</keyword>
<comment type="cofactor">
    <cofactor evidence="2">
        <name>Zn(2+)</name>
        <dbReference type="ChEBI" id="CHEBI:29105"/>
    </cofactor>
</comment>
<evidence type="ECO:0000259" key="14">
    <source>
        <dbReference type="PROSITE" id="PS51066"/>
    </source>
</evidence>
<evidence type="ECO:0000256" key="9">
    <source>
        <dbReference type="ARBA" id="ARBA00023125"/>
    </source>
</evidence>
<dbReference type="AlphaFoldDB" id="A0A6J7Q9V0"/>
<name>A0A6J7Q9V0_9ZZZZ</name>
<dbReference type="GO" id="GO:0008270">
    <property type="term" value="F:zinc ion binding"/>
    <property type="evidence" value="ECO:0007669"/>
    <property type="project" value="UniProtKB-KW"/>
</dbReference>
<gene>
    <name evidence="16" type="ORF">UFOPK3773_00150</name>
    <name evidence="17" type="ORF">UFOPK3992_01353</name>
</gene>
<keyword evidence="10" id="KW-0234">DNA repair</keyword>
<dbReference type="GO" id="GO:0016829">
    <property type="term" value="F:lyase activity"/>
    <property type="evidence" value="ECO:0007669"/>
    <property type="project" value="UniProtKB-KW"/>
</dbReference>
<dbReference type="InterPro" id="IPR010979">
    <property type="entry name" value="Ribosomal_uS13-like_H2TH"/>
</dbReference>
<comment type="similarity">
    <text evidence="3">Belongs to the FPG family.</text>
</comment>
<comment type="catalytic activity">
    <reaction evidence="1">
        <text>Hydrolysis of DNA containing ring-opened 7-methylguanine residues, releasing 2,6-diamino-4-hydroxy-5-(N-methyl)formamidopyrimidine.</text>
        <dbReference type="EC" id="3.2.2.23"/>
    </reaction>
</comment>
<dbReference type="SUPFAM" id="SSF57716">
    <property type="entry name" value="Glucocorticoid receptor-like (DNA-binding domain)"/>
    <property type="match status" value="1"/>
</dbReference>
<dbReference type="GO" id="GO:0003684">
    <property type="term" value="F:damaged DNA binding"/>
    <property type="evidence" value="ECO:0007669"/>
    <property type="project" value="InterPro"/>
</dbReference>
<feature type="domain" description="FPG-type" evidence="14">
    <location>
        <begin position="247"/>
        <end position="281"/>
    </location>
</feature>
<keyword evidence="13" id="KW-0326">Glycosidase</keyword>